<gene>
    <name evidence="2" type="ORF">CINTURNW_1539</name>
</gene>
<dbReference type="AlphaFoldDB" id="U2NQS9"/>
<dbReference type="InterPro" id="IPR036388">
    <property type="entry name" value="WH-like_DNA-bd_sf"/>
</dbReference>
<sequence>MLLINRMENASLTRIEKDIAQYIIEHKEEIEKLSTHAIAKGTYTSSSAVIRLAHKLGFEGYNDLKKRYLEEQAYLNSNFQNIDVNIPFSQDNNIMSVAGAIKEVMIES</sequence>
<reference evidence="2 3" key="1">
    <citation type="journal article" date="2013" name="Genome Announc.">
        <title>Draft Genome Sequence of the Hydrogen- and Ethanol-Producing Bacterium Clostridium intestinale Strain URNW.</title>
        <authorList>
            <person name="Lal S."/>
            <person name="Ramachandran U."/>
            <person name="Zhang X."/>
            <person name="Sparling R."/>
            <person name="Levin D.B."/>
        </authorList>
    </citation>
    <scope>NUCLEOTIDE SEQUENCE [LARGE SCALE GENOMIC DNA]</scope>
    <source>
        <strain evidence="2 3">URNW</strain>
    </source>
</reference>
<protein>
    <submittedName>
        <fullName evidence="2">Transcriptional regulator, RpiR family protein</fullName>
    </submittedName>
</protein>
<dbReference type="GO" id="GO:0003677">
    <property type="term" value="F:DNA binding"/>
    <property type="evidence" value="ECO:0007669"/>
    <property type="project" value="InterPro"/>
</dbReference>
<dbReference type="Proteomes" id="UP000016721">
    <property type="component" value="Unassembled WGS sequence"/>
</dbReference>
<dbReference type="HOGENOM" id="CLU_156460_0_0_9"/>
<dbReference type="GO" id="GO:0097367">
    <property type="term" value="F:carbohydrate derivative binding"/>
    <property type="evidence" value="ECO:0007669"/>
    <property type="project" value="InterPro"/>
</dbReference>
<evidence type="ECO:0000313" key="2">
    <source>
        <dbReference type="EMBL" id="ERK31221.1"/>
    </source>
</evidence>
<feature type="domain" description="HTH rpiR-type" evidence="1">
    <location>
        <begin position="1"/>
        <end position="75"/>
    </location>
</feature>
<dbReference type="InterPro" id="IPR047640">
    <property type="entry name" value="RpiR-like"/>
</dbReference>
<organism evidence="2 3">
    <name type="scientific">Clostridium intestinale URNW</name>
    <dbReference type="NCBI Taxonomy" id="1294142"/>
    <lineage>
        <taxon>Bacteria</taxon>
        <taxon>Bacillati</taxon>
        <taxon>Bacillota</taxon>
        <taxon>Clostridia</taxon>
        <taxon>Eubacteriales</taxon>
        <taxon>Clostridiaceae</taxon>
        <taxon>Clostridium</taxon>
    </lineage>
</organism>
<dbReference type="PANTHER" id="PTHR30514">
    <property type="entry name" value="GLUCOKINASE"/>
    <property type="match status" value="1"/>
</dbReference>
<dbReference type="RefSeq" id="WP_021801549.1">
    <property type="nucleotide sequence ID" value="NZ_KI273145.1"/>
</dbReference>
<dbReference type="Pfam" id="PF01418">
    <property type="entry name" value="HTH_6"/>
    <property type="match status" value="1"/>
</dbReference>
<dbReference type="PROSITE" id="PS51071">
    <property type="entry name" value="HTH_RPIR"/>
    <property type="match status" value="1"/>
</dbReference>
<evidence type="ECO:0000259" key="1">
    <source>
        <dbReference type="PROSITE" id="PS51071"/>
    </source>
</evidence>
<evidence type="ECO:0000313" key="3">
    <source>
        <dbReference type="Proteomes" id="UP000016721"/>
    </source>
</evidence>
<dbReference type="PANTHER" id="PTHR30514:SF21">
    <property type="entry name" value="RPIR-FAMILY TRANSCRIPTIONAL REGULATOR"/>
    <property type="match status" value="1"/>
</dbReference>
<dbReference type="GO" id="GO:0003700">
    <property type="term" value="F:DNA-binding transcription factor activity"/>
    <property type="evidence" value="ECO:0007669"/>
    <property type="project" value="InterPro"/>
</dbReference>
<dbReference type="EMBL" id="APJA01000012">
    <property type="protein sequence ID" value="ERK31221.1"/>
    <property type="molecule type" value="Genomic_DNA"/>
</dbReference>
<dbReference type="SUPFAM" id="SSF46689">
    <property type="entry name" value="Homeodomain-like"/>
    <property type="match status" value="1"/>
</dbReference>
<dbReference type="InterPro" id="IPR000281">
    <property type="entry name" value="HTH_RpiR"/>
</dbReference>
<proteinExistence type="predicted"/>
<accession>U2NQS9</accession>
<keyword evidence="3" id="KW-1185">Reference proteome</keyword>
<comment type="caution">
    <text evidence="2">The sequence shown here is derived from an EMBL/GenBank/DDBJ whole genome shotgun (WGS) entry which is preliminary data.</text>
</comment>
<dbReference type="STRING" id="1294142.CINTURNW_1539"/>
<dbReference type="Gene3D" id="1.10.10.10">
    <property type="entry name" value="Winged helix-like DNA-binding domain superfamily/Winged helix DNA-binding domain"/>
    <property type="match status" value="1"/>
</dbReference>
<dbReference type="PATRIC" id="fig|1294142.3.peg.1558"/>
<dbReference type="InterPro" id="IPR009057">
    <property type="entry name" value="Homeodomain-like_sf"/>
</dbReference>
<name>U2NQS9_9CLOT</name>
<dbReference type="eggNOG" id="COG1737">
    <property type="taxonomic scope" value="Bacteria"/>
</dbReference>